<reference evidence="10 11" key="1">
    <citation type="submission" date="2015-03" db="EMBL/GenBank/DDBJ databases">
        <authorList>
            <person name="Hassan Y."/>
            <person name="Lepp D."/>
            <person name="Li X.-Z."/>
            <person name="Zhou T."/>
        </authorList>
    </citation>
    <scope>NUCLEOTIDE SEQUENCE [LARGE SCALE GENOMIC DNA]</scope>
    <source>
        <strain evidence="10 11">IPL18</strain>
    </source>
</reference>
<dbReference type="OrthoDB" id="9796100at2"/>
<dbReference type="InterPro" id="IPR001789">
    <property type="entry name" value="Sig_transdc_resp-reg_receiver"/>
</dbReference>
<evidence type="ECO:0000259" key="9">
    <source>
        <dbReference type="PROSITE" id="PS50924"/>
    </source>
</evidence>
<dbReference type="Pfam" id="PF03707">
    <property type="entry name" value="MHYT"/>
    <property type="match status" value="3"/>
</dbReference>
<dbReference type="STRING" id="429727.VE26_02445"/>
<dbReference type="PATRIC" id="fig|429727.3.peg.510"/>
<evidence type="ECO:0000256" key="2">
    <source>
        <dbReference type="ARBA" id="ARBA00012438"/>
    </source>
</evidence>
<feature type="domain" description="Histidine kinase" evidence="6">
    <location>
        <begin position="392"/>
        <end position="610"/>
    </location>
</feature>
<dbReference type="RefSeq" id="WP_046103619.1">
    <property type="nucleotide sequence ID" value="NZ_JZEY01000054.1"/>
</dbReference>
<dbReference type="SMART" id="SM00448">
    <property type="entry name" value="REC"/>
    <property type="match status" value="1"/>
</dbReference>
<dbReference type="SMART" id="SM00091">
    <property type="entry name" value="PAS"/>
    <property type="match status" value="1"/>
</dbReference>
<accession>A0A0F5FJ49</accession>
<gene>
    <name evidence="10" type="ORF">VE26_02445</name>
</gene>
<dbReference type="PANTHER" id="PTHR43065:SF49">
    <property type="entry name" value="HISTIDINE KINASE"/>
    <property type="match status" value="1"/>
</dbReference>
<feature type="modified residue" description="4-aspartylphosphate" evidence="4">
    <location>
        <position position="681"/>
    </location>
</feature>
<evidence type="ECO:0000256" key="5">
    <source>
        <dbReference type="PROSITE-ProRule" id="PRU00244"/>
    </source>
</evidence>
<keyword evidence="11" id="KW-1185">Reference proteome</keyword>
<comment type="caution">
    <text evidence="10">The sequence shown here is derived from an EMBL/GenBank/DDBJ whole genome shotgun (WGS) entry which is preliminary data.</text>
</comment>
<dbReference type="PROSITE" id="PS50110">
    <property type="entry name" value="RESPONSE_REGULATORY"/>
    <property type="match status" value="1"/>
</dbReference>
<dbReference type="SMART" id="SM00388">
    <property type="entry name" value="HisKA"/>
    <property type="match status" value="1"/>
</dbReference>
<dbReference type="InterPro" id="IPR011006">
    <property type="entry name" value="CheY-like_superfamily"/>
</dbReference>
<dbReference type="Proteomes" id="UP000033649">
    <property type="component" value="Unassembled WGS sequence"/>
</dbReference>
<feature type="transmembrane region" description="Helical" evidence="5">
    <location>
        <begin position="215"/>
        <end position="235"/>
    </location>
</feature>
<keyword evidence="3 4" id="KW-0597">Phosphoprotein</keyword>
<feature type="domain" description="Response regulatory" evidence="7">
    <location>
        <begin position="631"/>
        <end position="741"/>
    </location>
</feature>
<dbReference type="SUPFAM" id="SSF55785">
    <property type="entry name" value="PYP-like sensor domain (PAS domain)"/>
    <property type="match status" value="1"/>
</dbReference>
<dbReference type="CDD" id="cd00082">
    <property type="entry name" value="HisKA"/>
    <property type="match status" value="1"/>
</dbReference>
<dbReference type="Pfam" id="PF08448">
    <property type="entry name" value="PAS_4"/>
    <property type="match status" value="1"/>
</dbReference>
<dbReference type="InterPro" id="IPR036890">
    <property type="entry name" value="HATPase_C_sf"/>
</dbReference>
<dbReference type="SUPFAM" id="SSF52172">
    <property type="entry name" value="CheY-like"/>
    <property type="match status" value="1"/>
</dbReference>
<dbReference type="PANTHER" id="PTHR43065">
    <property type="entry name" value="SENSOR HISTIDINE KINASE"/>
    <property type="match status" value="1"/>
</dbReference>
<dbReference type="PROSITE" id="PS50924">
    <property type="entry name" value="MHYT"/>
    <property type="match status" value="1"/>
</dbReference>
<dbReference type="PROSITE" id="PS50112">
    <property type="entry name" value="PAS"/>
    <property type="match status" value="1"/>
</dbReference>
<evidence type="ECO:0000313" key="11">
    <source>
        <dbReference type="Proteomes" id="UP000033649"/>
    </source>
</evidence>
<comment type="catalytic activity">
    <reaction evidence="1">
        <text>ATP + protein L-histidine = ADP + protein N-phospho-L-histidine.</text>
        <dbReference type="EC" id="2.7.13.3"/>
    </reaction>
</comment>
<keyword evidence="5" id="KW-0472">Membrane</keyword>
<dbReference type="InterPro" id="IPR000014">
    <property type="entry name" value="PAS"/>
</dbReference>
<feature type="transmembrane region" description="Helical" evidence="5">
    <location>
        <begin position="79"/>
        <end position="99"/>
    </location>
</feature>
<organism evidence="10 11">
    <name type="scientific">Devosia chinhatensis</name>
    <dbReference type="NCBI Taxonomy" id="429727"/>
    <lineage>
        <taxon>Bacteria</taxon>
        <taxon>Pseudomonadati</taxon>
        <taxon>Pseudomonadota</taxon>
        <taxon>Alphaproteobacteria</taxon>
        <taxon>Hyphomicrobiales</taxon>
        <taxon>Devosiaceae</taxon>
        <taxon>Devosia</taxon>
    </lineage>
</organism>
<dbReference type="EC" id="2.7.13.3" evidence="2"/>
<dbReference type="InterPro" id="IPR003594">
    <property type="entry name" value="HATPase_dom"/>
</dbReference>
<dbReference type="AlphaFoldDB" id="A0A0F5FJ49"/>
<feature type="transmembrane region" description="Helical" evidence="5">
    <location>
        <begin position="12"/>
        <end position="30"/>
    </location>
</feature>
<dbReference type="Pfam" id="PF00512">
    <property type="entry name" value="HisKA"/>
    <property type="match status" value="1"/>
</dbReference>
<evidence type="ECO:0000313" key="10">
    <source>
        <dbReference type="EMBL" id="KKB08929.1"/>
    </source>
</evidence>
<feature type="transmembrane region" description="Helical" evidence="5">
    <location>
        <begin position="42"/>
        <end position="67"/>
    </location>
</feature>
<feature type="transmembrane region" description="Helical" evidence="5">
    <location>
        <begin position="140"/>
        <end position="162"/>
    </location>
</feature>
<evidence type="ECO:0000256" key="3">
    <source>
        <dbReference type="ARBA" id="ARBA00022553"/>
    </source>
</evidence>
<dbReference type="SUPFAM" id="SSF55874">
    <property type="entry name" value="ATPase domain of HSP90 chaperone/DNA topoisomerase II/histidine kinase"/>
    <property type="match status" value="1"/>
</dbReference>
<feature type="domain" description="MHYT" evidence="9">
    <location>
        <begin position="6"/>
        <end position="195"/>
    </location>
</feature>
<proteinExistence type="predicted"/>
<dbReference type="InterPro" id="IPR005330">
    <property type="entry name" value="MHYT_dom"/>
</dbReference>
<evidence type="ECO:0000256" key="1">
    <source>
        <dbReference type="ARBA" id="ARBA00000085"/>
    </source>
</evidence>
<dbReference type="Pfam" id="PF00072">
    <property type="entry name" value="Response_reg"/>
    <property type="match status" value="1"/>
</dbReference>
<dbReference type="Gene3D" id="3.30.565.10">
    <property type="entry name" value="Histidine kinase-like ATPase, C-terminal domain"/>
    <property type="match status" value="1"/>
</dbReference>
<dbReference type="Gene3D" id="3.30.450.20">
    <property type="entry name" value="PAS domain"/>
    <property type="match status" value="1"/>
</dbReference>
<dbReference type="EMBL" id="JZEY01000054">
    <property type="protein sequence ID" value="KKB08929.1"/>
    <property type="molecule type" value="Genomic_DNA"/>
</dbReference>
<dbReference type="InterPro" id="IPR004358">
    <property type="entry name" value="Sig_transdc_His_kin-like_C"/>
</dbReference>
<keyword evidence="5" id="KW-1133">Transmembrane helix</keyword>
<keyword evidence="5" id="KW-0812">Transmembrane</keyword>
<dbReference type="GO" id="GO:0000155">
    <property type="term" value="F:phosphorelay sensor kinase activity"/>
    <property type="evidence" value="ECO:0007669"/>
    <property type="project" value="InterPro"/>
</dbReference>
<dbReference type="PROSITE" id="PS50109">
    <property type="entry name" value="HIS_KIN"/>
    <property type="match status" value="1"/>
</dbReference>
<protein>
    <recommendedName>
        <fullName evidence="2">histidine kinase</fullName>
        <ecNumber evidence="2">2.7.13.3</ecNumber>
    </recommendedName>
</protein>
<dbReference type="InterPro" id="IPR005467">
    <property type="entry name" value="His_kinase_dom"/>
</dbReference>
<dbReference type="CDD" id="cd00130">
    <property type="entry name" value="PAS"/>
    <property type="match status" value="1"/>
</dbReference>
<evidence type="ECO:0000259" key="8">
    <source>
        <dbReference type="PROSITE" id="PS50112"/>
    </source>
</evidence>
<feature type="transmembrane region" description="Helical" evidence="5">
    <location>
        <begin position="106"/>
        <end position="125"/>
    </location>
</feature>
<evidence type="ECO:0000259" key="6">
    <source>
        <dbReference type="PROSITE" id="PS50109"/>
    </source>
</evidence>
<dbReference type="InterPro" id="IPR035965">
    <property type="entry name" value="PAS-like_dom_sf"/>
</dbReference>
<dbReference type="NCBIfam" id="TIGR00229">
    <property type="entry name" value="sensory_box"/>
    <property type="match status" value="1"/>
</dbReference>
<dbReference type="SUPFAM" id="SSF47384">
    <property type="entry name" value="Homodimeric domain of signal transducing histidine kinase"/>
    <property type="match status" value="1"/>
</dbReference>
<evidence type="ECO:0000256" key="4">
    <source>
        <dbReference type="PROSITE-ProRule" id="PRU00169"/>
    </source>
</evidence>
<dbReference type="Gene3D" id="3.40.50.2300">
    <property type="match status" value="1"/>
</dbReference>
<sequence>MLNGTHDNALVILSIIVATVASYTALDLAARTHAATNRTWSRVWLSAASIAMGGGIWSMHFVAMLAHTMPGMDASYDPGLTLLSFALAVGVTGLAFAIVSRSSAILPLLASGLLMGLGIVGMHYTGMAAMRMPVRISYDAAWVILSIATAIVAAIAALWLAFRMRSGRFRIGAAIIMGFAISGMHYSGMAAAQFISVPETDHIHHATDVGQTNLALIVSAITLFILFLAILASMFDRRFADLAEREAAALRRSEELFRTLYRRTPLPLHALDIDGRIQDVSDAWTDLLGYRREEVIGRPLVSFMSESSAARRLSTDWPELMATGGPIAREYEMRTQAGQILSVVSTSRVAPELDSQSYRVIGGLIDLTGRREAEKALVQAQKMEAIGQLTGGVAHDFNNLLAVILGNLELLRKHVPADERTERLVSNAHEAARRGASLTQRMLSFARKQDMRLEVVDTFALIEGMMDLLKGSIGPQTPLQAMARTDQPHALVDPHQLELAILNLVVNARDAMPGGGSISITVSRNEDLTLEGQGAKPFVVIDVTDTGTGMDEETMARAREPFFTTKGVGKGTGLGLSMVHGFAEQSGGQFVLSSRVGVGTSASIYLPASRPAVSEGPLAKPAALHDEGALRILAVDDDALVLMSTVDMLTELGHDVTSASNGKEALSLLESDAPFDILITDQAMPGMTGVELSRQALANVPELCVIIATGYGELSDSPERAALLTKPFDEARLSQAIAACRQADPAD</sequence>
<feature type="domain" description="PAS" evidence="8">
    <location>
        <begin position="253"/>
        <end position="301"/>
    </location>
</feature>
<evidence type="ECO:0000259" key="7">
    <source>
        <dbReference type="PROSITE" id="PS50110"/>
    </source>
</evidence>
<dbReference type="SMART" id="SM00387">
    <property type="entry name" value="HATPase_c"/>
    <property type="match status" value="1"/>
</dbReference>
<dbReference type="GO" id="GO:0016020">
    <property type="term" value="C:membrane"/>
    <property type="evidence" value="ECO:0007669"/>
    <property type="project" value="UniProtKB-UniRule"/>
</dbReference>
<dbReference type="InterPro" id="IPR003661">
    <property type="entry name" value="HisK_dim/P_dom"/>
</dbReference>
<dbReference type="InterPro" id="IPR036097">
    <property type="entry name" value="HisK_dim/P_sf"/>
</dbReference>
<dbReference type="Pfam" id="PF02518">
    <property type="entry name" value="HATPase_c"/>
    <property type="match status" value="1"/>
</dbReference>
<name>A0A0F5FJ49_9HYPH</name>
<dbReference type="InterPro" id="IPR013656">
    <property type="entry name" value="PAS_4"/>
</dbReference>
<dbReference type="PRINTS" id="PR00344">
    <property type="entry name" value="BCTRLSENSOR"/>
</dbReference>
<dbReference type="Gene3D" id="1.10.287.130">
    <property type="match status" value="1"/>
</dbReference>